<dbReference type="EC" id="6.3.2.5" evidence="3"/>
<dbReference type="HAMAP" id="MF_02225">
    <property type="entry name" value="CoaBC"/>
    <property type="match status" value="1"/>
</dbReference>
<dbReference type="Pfam" id="PF04127">
    <property type="entry name" value="DFP"/>
    <property type="match status" value="1"/>
</dbReference>
<evidence type="ECO:0000259" key="6">
    <source>
        <dbReference type="Pfam" id="PF04127"/>
    </source>
</evidence>
<dbReference type="InterPro" id="IPR007085">
    <property type="entry name" value="DNA/pantothenate-metab_flavo_C"/>
</dbReference>
<dbReference type="SUPFAM" id="SSF102645">
    <property type="entry name" value="CoaB-like"/>
    <property type="match status" value="1"/>
</dbReference>
<comment type="function">
    <text evidence="4">Catalyzes two steps in the biosynthesis of coenzyme A. In the first step cysteine is conjugated to 4'-phosphopantothenate to form 4-phosphopantothenoylcysteine, in the latter compound is decarboxylated to form 4'-phosphopantotheine.</text>
</comment>
<dbReference type="PANTHER" id="PTHR14359:SF6">
    <property type="entry name" value="PHOSPHOPANTOTHENOYLCYSTEINE DECARBOXYLASE"/>
    <property type="match status" value="1"/>
</dbReference>
<dbReference type="UniPathway" id="UPA00241">
    <property type="reaction ID" value="UER00353"/>
</dbReference>
<keyword evidence="3 4" id="KW-0285">Flavoprotein</keyword>
<dbReference type="SUPFAM" id="SSF52507">
    <property type="entry name" value="Homo-oligomeric flavin-containing Cys decarboxylases, HFCD"/>
    <property type="match status" value="1"/>
</dbReference>
<feature type="region of interest" description="Phosphopantothenate--cysteine ligase" evidence="3">
    <location>
        <begin position="189"/>
        <end position="398"/>
    </location>
</feature>
<feature type="binding site" evidence="3">
    <location>
        <position position="323"/>
    </location>
    <ligand>
        <name>CTP</name>
        <dbReference type="ChEBI" id="CHEBI:37563"/>
    </ligand>
</feature>
<dbReference type="GO" id="GO:0010181">
    <property type="term" value="F:FMN binding"/>
    <property type="evidence" value="ECO:0007669"/>
    <property type="project" value="UniProtKB-UniRule"/>
</dbReference>
<dbReference type="Gene3D" id="3.40.50.1950">
    <property type="entry name" value="Flavin prenyltransferase-like"/>
    <property type="match status" value="1"/>
</dbReference>
<keyword evidence="3 4" id="KW-0288">FMN</keyword>
<dbReference type="EC" id="4.1.1.36" evidence="3"/>
<proteinExistence type="inferred from homology"/>
<feature type="domain" description="Flavoprotein" evidence="5">
    <location>
        <begin position="5"/>
        <end position="175"/>
    </location>
</feature>
<gene>
    <name evidence="3 7" type="primary">coaBC</name>
    <name evidence="7" type="ORF">NCTC13149_00899</name>
</gene>
<dbReference type="InterPro" id="IPR036551">
    <property type="entry name" value="Flavin_trans-like"/>
</dbReference>
<comment type="pathway">
    <text evidence="3 4">Cofactor biosynthesis; coenzyme A biosynthesis; CoA from (R)-pantothenate: step 3/5.</text>
</comment>
<comment type="catalytic activity">
    <reaction evidence="3 4">
        <text>N-[(R)-4-phosphopantothenoyl]-L-cysteine + H(+) = (R)-4'-phosphopantetheine + CO2</text>
        <dbReference type="Rhea" id="RHEA:16793"/>
        <dbReference type="ChEBI" id="CHEBI:15378"/>
        <dbReference type="ChEBI" id="CHEBI:16526"/>
        <dbReference type="ChEBI" id="CHEBI:59458"/>
        <dbReference type="ChEBI" id="CHEBI:61723"/>
        <dbReference type="EC" id="4.1.1.36"/>
    </reaction>
</comment>
<feature type="binding site" evidence="3">
    <location>
        <position position="337"/>
    </location>
    <ligand>
        <name>CTP</name>
        <dbReference type="ChEBI" id="CHEBI:37563"/>
    </ligand>
</feature>
<dbReference type="GO" id="GO:0004632">
    <property type="term" value="F:phosphopantothenate--cysteine ligase activity"/>
    <property type="evidence" value="ECO:0007669"/>
    <property type="project" value="UniProtKB-UniRule"/>
</dbReference>
<evidence type="ECO:0000256" key="3">
    <source>
        <dbReference type="HAMAP-Rule" id="MF_02225"/>
    </source>
</evidence>
<dbReference type="GO" id="GO:0015937">
    <property type="term" value="P:coenzyme A biosynthetic process"/>
    <property type="evidence" value="ECO:0007669"/>
    <property type="project" value="UniProtKB-UniRule"/>
</dbReference>
<organism evidence="7 8">
    <name type="scientific">Peptoniphilus lacrimalis</name>
    <dbReference type="NCBI Taxonomy" id="33031"/>
    <lineage>
        <taxon>Bacteria</taxon>
        <taxon>Bacillati</taxon>
        <taxon>Bacillota</taxon>
        <taxon>Tissierellia</taxon>
        <taxon>Tissierellales</taxon>
        <taxon>Peptoniphilaceae</taxon>
        <taxon>Peptoniphilus</taxon>
    </lineage>
</organism>
<comment type="similarity">
    <text evidence="3 4">In the N-terminal section; belongs to the HFCD (homo-oligomeric flavin containing Cys decarboxylase) superfamily.</text>
</comment>
<comment type="caution">
    <text evidence="3">Lacks conserved residue(s) required for the propagation of feature annotation.</text>
</comment>
<keyword evidence="3" id="KW-0511">Multifunctional enzyme</keyword>
<comment type="similarity">
    <text evidence="3 4">In the C-terminal section; belongs to the PPC synthetase family.</text>
</comment>
<feature type="binding site" evidence="3">
    <location>
        <position position="287"/>
    </location>
    <ligand>
        <name>CTP</name>
        <dbReference type="ChEBI" id="CHEBI:37563"/>
    </ligand>
</feature>
<dbReference type="Proteomes" id="UP000255517">
    <property type="component" value="Unassembled WGS sequence"/>
</dbReference>
<dbReference type="Gene3D" id="3.40.50.10300">
    <property type="entry name" value="CoaB-like"/>
    <property type="match status" value="1"/>
</dbReference>
<dbReference type="AlphaFoldDB" id="A0A379C4C7"/>
<dbReference type="GO" id="GO:0004633">
    <property type="term" value="F:phosphopantothenoylcysteine decarboxylase activity"/>
    <property type="evidence" value="ECO:0007669"/>
    <property type="project" value="UniProtKB-UniRule"/>
</dbReference>
<dbReference type="GO" id="GO:0046872">
    <property type="term" value="F:metal ion binding"/>
    <property type="evidence" value="ECO:0007669"/>
    <property type="project" value="UniProtKB-KW"/>
</dbReference>
<comment type="catalytic activity">
    <reaction evidence="3 4">
        <text>(R)-4'-phosphopantothenate + L-cysteine + CTP = N-[(R)-4-phosphopantothenoyl]-L-cysteine + CMP + diphosphate + H(+)</text>
        <dbReference type="Rhea" id="RHEA:19397"/>
        <dbReference type="ChEBI" id="CHEBI:10986"/>
        <dbReference type="ChEBI" id="CHEBI:15378"/>
        <dbReference type="ChEBI" id="CHEBI:33019"/>
        <dbReference type="ChEBI" id="CHEBI:35235"/>
        <dbReference type="ChEBI" id="CHEBI:37563"/>
        <dbReference type="ChEBI" id="CHEBI:59458"/>
        <dbReference type="ChEBI" id="CHEBI:60377"/>
        <dbReference type="EC" id="6.3.2.5"/>
    </reaction>
</comment>
<dbReference type="InterPro" id="IPR003382">
    <property type="entry name" value="Flavoprotein"/>
</dbReference>
<keyword evidence="2 3" id="KW-0456">Lyase</keyword>
<feature type="region of interest" description="Phosphopantothenoylcysteine decarboxylase" evidence="3">
    <location>
        <begin position="1"/>
        <end position="188"/>
    </location>
</feature>
<keyword evidence="1 3" id="KW-0210">Decarboxylase</keyword>
<dbReference type="NCBIfam" id="TIGR00521">
    <property type="entry name" value="coaBC_dfp"/>
    <property type="match status" value="1"/>
</dbReference>
<evidence type="ECO:0000259" key="5">
    <source>
        <dbReference type="Pfam" id="PF02441"/>
    </source>
</evidence>
<feature type="binding site" evidence="3">
    <location>
        <position position="277"/>
    </location>
    <ligand>
        <name>CTP</name>
        <dbReference type="ChEBI" id="CHEBI:37563"/>
    </ligand>
</feature>
<comment type="pathway">
    <text evidence="3 4">Cofactor biosynthesis; coenzyme A biosynthesis; CoA from (R)-pantothenate: step 2/5.</text>
</comment>
<dbReference type="STRING" id="1122949.GCA_000378725_00642"/>
<comment type="cofactor">
    <cofactor evidence="3">
        <name>Mg(2+)</name>
        <dbReference type="ChEBI" id="CHEBI:18420"/>
    </cofactor>
</comment>
<feature type="domain" description="DNA/pantothenate metabolism flavoprotein C-terminal" evidence="6">
    <location>
        <begin position="185"/>
        <end position="395"/>
    </location>
</feature>
<dbReference type="GO" id="GO:0015941">
    <property type="term" value="P:pantothenate catabolic process"/>
    <property type="evidence" value="ECO:0007669"/>
    <property type="project" value="InterPro"/>
</dbReference>
<dbReference type="OrthoDB" id="9802554at2"/>
<dbReference type="EMBL" id="UGSZ01000001">
    <property type="protein sequence ID" value="SUB57083.1"/>
    <property type="molecule type" value="Genomic_DNA"/>
</dbReference>
<dbReference type="InterPro" id="IPR005252">
    <property type="entry name" value="CoaBC"/>
</dbReference>
<accession>A0A379C4C7</accession>
<feature type="binding site" evidence="3">
    <location>
        <position position="341"/>
    </location>
    <ligand>
        <name>CTP</name>
        <dbReference type="ChEBI" id="CHEBI:37563"/>
    </ligand>
</feature>
<dbReference type="RefSeq" id="WP_019034539.1">
    <property type="nucleotide sequence ID" value="NZ_UGSZ01000001.1"/>
</dbReference>
<dbReference type="InterPro" id="IPR035929">
    <property type="entry name" value="CoaB-like_sf"/>
</dbReference>
<evidence type="ECO:0000256" key="2">
    <source>
        <dbReference type="ARBA" id="ARBA00023239"/>
    </source>
</evidence>
<evidence type="ECO:0000256" key="4">
    <source>
        <dbReference type="RuleBase" id="RU364078"/>
    </source>
</evidence>
<dbReference type="GO" id="GO:0071513">
    <property type="term" value="C:phosphopantothenoylcysteine decarboxylase complex"/>
    <property type="evidence" value="ECO:0007669"/>
    <property type="project" value="TreeGrafter"/>
</dbReference>
<evidence type="ECO:0000313" key="7">
    <source>
        <dbReference type="EMBL" id="SUB57083.1"/>
    </source>
</evidence>
<comment type="function">
    <text evidence="3">Catalyzes two sequential steps in the biosynthesis of coenzyme A. In the first step cysteine is conjugated to 4'-phosphopantothenate to form 4-phosphopantothenoylcysteine. In the second step the latter compound is decarboxylated to form 4'-phosphopantotheine.</text>
</comment>
<keyword evidence="3 4" id="KW-0436">Ligase</keyword>
<reference evidence="7 8" key="1">
    <citation type="submission" date="2018-06" db="EMBL/GenBank/DDBJ databases">
        <authorList>
            <consortium name="Pathogen Informatics"/>
            <person name="Doyle S."/>
        </authorList>
    </citation>
    <scope>NUCLEOTIDE SEQUENCE [LARGE SCALE GENOMIC DNA]</scope>
    <source>
        <strain evidence="7 8">NCTC13149</strain>
    </source>
</reference>
<protein>
    <recommendedName>
        <fullName evidence="3">Coenzyme A biosynthesis bifunctional protein CoaBC</fullName>
    </recommendedName>
    <alternativeName>
        <fullName evidence="3">DNA/pantothenate metabolism flavoprotein</fullName>
    </alternativeName>
    <alternativeName>
        <fullName evidence="3">Phosphopantothenoylcysteine synthetase/decarboxylase</fullName>
        <shortName evidence="3">PPCS-PPCDC</shortName>
    </alternativeName>
    <domain>
        <recommendedName>
            <fullName evidence="3">Phosphopantothenoylcysteine decarboxylase</fullName>
            <shortName evidence="3">PPC decarboxylase</shortName>
            <shortName evidence="3">PPC-DC</shortName>
            <ecNumber evidence="3">4.1.1.36</ecNumber>
        </recommendedName>
        <alternativeName>
            <fullName evidence="3">CoaC</fullName>
        </alternativeName>
    </domain>
    <domain>
        <recommendedName>
            <fullName evidence="3">Phosphopantothenate--cysteine ligase</fullName>
            <ecNumber evidence="3">6.3.2.5</ecNumber>
        </recommendedName>
        <alternativeName>
            <fullName evidence="3">CoaB</fullName>
        </alternativeName>
        <alternativeName>
            <fullName evidence="3">Phosphopantothenoylcysteine synthetase</fullName>
            <shortName evidence="3">PPC synthetase</shortName>
            <shortName evidence="3">PPC-S</shortName>
        </alternativeName>
    </domain>
</protein>
<comment type="cofactor">
    <cofactor evidence="3">
        <name>FMN</name>
        <dbReference type="ChEBI" id="CHEBI:58210"/>
    </cofactor>
    <text evidence="3">Binds 1 FMN per subunit.</text>
</comment>
<feature type="active site" description="Proton donor" evidence="3">
    <location>
        <position position="157"/>
    </location>
</feature>
<evidence type="ECO:0000256" key="1">
    <source>
        <dbReference type="ARBA" id="ARBA00022793"/>
    </source>
</evidence>
<sequence length="398" mass="43999">MLRNKKILLGVTGGIAAYKSPSICSILRKQGAEVKVIMTEAAKKFISPLTMQTMSGNICYDQMFNQLTNMDVGHISLAKWADIIVVAPATANIIGKFANGISDDLLSTVFMASRSKVIIAPAMNTYMLNSPANQKNMKTLKDRGIIVLDTEKDLLACKDVGEGKMLSPKEIVDEIDTCLTAKDFEGKNFVITAGPTIEPIDPVRFLSNHSSGKMGYAIARRAKKRGANVTLISGPTNIEIPKVDNFVRIKTTQDMFDQVGKYFDNADVLIKAAAPADYKPKYYSKEKIKKNSSYDLNNIELEKNPDIAKYYGSKKSKQIIVGFAAESTNIYEYAKEKLNSKNLDMIVVNNIVREGAGFSTDTNIASIIDKNLKIEDFNIMTKIELADKILNRISKLFS</sequence>
<keyword evidence="3" id="KW-0460">Magnesium</keyword>
<name>A0A379C4C7_9FIRM</name>
<keyword evidence="3" id="KW-0479">Metal-binding</keyword>
<dbReference type="PANTHER" id="PTHR14359">
    <property type="entry name" value="HOMO-OLIGOMERIC FLAVIN CONTAINING CYS DECARBOXYLASE FAMILY"/>
    <property type="match status" value="1"/>
</dbReference>
<evidence type="ECO:0000313" key="8">
    <source>
        <dbReference type="Proteomes" id="UP000255517"/>
    </source>
</evidence>
<dbReference type="Pfam" id="PF02441">
    <property type="entry name" value="Flavoprotein"/>
    <property type="match status" value="1"/>
</dbReference>